<comment type="caution">
    <text evidence="1">The sequence shown here is derived from an EMBL/GenBank/DDBJ whole genome shotgun (WGS) entry which is preliminary data.</text>
</comment>
<proteinExistence type="predicted"/>
<name>A0AAE0U3F0_9PEZI</name>
<dbReference type="EMBL" id="JAULSW010000002">
    <property type="protein sequence ID" value="KAK3389558.1"/>
    <property type="molecule type" value="Genomic_DNA"/>
</dbReference>
<accession>A0AAE0U3F0</accession>
<gene>
    <name evidence="1" type="ORF">B0H63DRAFT_463957</name>
</gene>
<protein>
    <submittedName>
        <fullName evidence="1">Uncharacterized protein</fullName>
    </submittedName>
</protein>
<dbReference type="AlphaFoldDB" id="A0AAE0U3F0"/>
<evidence type="ECO:0000313" key="1">
    <source>
        <dbReference type="EMBL" id="KAK3389558.1"/>
    </source>
</evidence>
<reference evidence="1" key="1">
    <citation type="journal article" date="2023" name="Mol. Phylogenet. Evol.">
        <title>Genome-scale phylogeny and comparative genomics of the fungal order Sordariales.</title>
        <authorList>
            <person name="Hensen N."/>
            <person name="Bonometti L."/>
            <person name="Westerberg I."/>
            <person name="Brannstrom I.O."/>
            <person name="Guillou S."/>
            <person name="Cros-Aarteil S."/>
            <person name="Calhoun S."/>
            <person name="Haridas S."/>
            <person name="Kuo A."/>
            <person name="Mondo S."/>
            <person name="Pangilinan J."/>
            <person name="Riley R."/>
            <person name="LaButti K."/>
            <person name="Andreopoulos B."/>
            <person name="Lipzen A."/>
            <person name="Chen C."/>
            <person name="Yan M."/>
            <person name="Daum C."/>
            <person name="Ng V."/>
            <person name="Clum A."/>
            <person name="Steindorff A."/>
            <person name="Ohm R.A."/>
            <person name="Martin F."/>
            <person name="Silar P."/>
            <person name="Natvig D.O."/>
            <person name="Lalanne C."/>
            <person name="Gautier V."/>
            <person name="Ament-Velasquez S.L."/>
            <person name="Kruys A."/>
            <person name="Hutchinson M.I."/>
            <person name="Powell A.J."/>
            <person name="Barry K."/>
            <person name="Miller A.N."/>
            <person name="Grigoriev I.V."/>
            <person name="Debuchy R."/>
            <person name="Gladieux P."/>
            <person name="Hiltunen Thoren M."/>
            <person name="Johannesson H."/>
        </authorList>
    </citation>
    <scope>NUCLEOTIDE SEQUENCE</scope>
    <source>
        <strain evidence="1">CBS 232.78</strain>
    </source>
</reference>
<keyword evidence="2" id="KW-1185">Reference proteome</keyword>
<organism evidence="1 2">
    <name type="scientific">Podospora didyma</name>
    <dbReference type="NCBI Taxonomy" id="330526"/>
    <lineage>
        <taxon>Eukaryota</taxon>
        <taxon>Fungi</taxon>
        <taxon>Dikarya</taxon>
        <taxon>Ascomycota</taxon>
        <taxon>Pezizomycotina</taxon>
        <taxon>Sordariomycetes</taxon>
        <taxon>Sordariomycetidae</taxon>
        <taxon>Sordariales</taxon>
        <taxon>Podosporaceae</taxon>
        <taxon>Podospora</taxon>
    </lineage>
</organism>
<evidence type="ECO:0000313" key="2">
    <source>
        <dbReference type="Proteomes" id="UP001285441"/>
    </source>
</evidence>
<reference evidence="1" key="2">
    <citation type="submission" date="2023-06" db="EMBL/GenBank/DDBJ databases">
        <authorList>
            <consortium name="Lawrence Berkeley National Laboratory"/>
            <person name="Haridas S."/>
            <person name="Hensen N."/>
            <person name="Bonometti L."/>
            <person name="Westerberg I."/>
            <person name="Brannstrom I.O."/>
            <person name="Guillou S."/>
            <person name="Cros-Aarteil S."/>
            <person name="Calhoun S."/>
            <person name="Kuo A."/>
            <person name="Mondo S."/>
            <person name="Pangilinan J."/>
            <person name="Riley R."/>
            <person name="LaButti K."/>
            <person name="Andreopoulos B."/>
            <person name="Lipzen A."/>
            <person name="Chen C."/>
            <person name="Yanf M."/>
            <person name="Daum C."/>
            <person name="Ng V."/>
            <person name="Clum A."/>
            <person name="Steindorff A."/>
            <person name="Ohm R."/>
            <person name="Martin F."/>
            <person name="Silar P."/>
            <person name="Natvig D."/>
            <person name="Lalanne C."/>
            <person name="Gautier V."/>
            <person name="Ament-velasquez S.L."/>
            <person name="Kruys A."/>
            <person name="Hutchinson M.I."/>
            <person name="Powell A.J."/>
            <person name="Barry K."/>
            <person name="Miller A.N."/>
            <person name="Grigoriev I.V."/>
            <person name="Debuchy R."/>
            <person name="Gladieux P."/>
            <person name="Thoren M.H."/>
            <person name="Johannesson H."/>
        </authorList>
    </citation>
    <scope>NUCLEOTIDE SEQUENCE</scope>
    <source>
        <strain evidence="1">CBS 232.78</strain>
    </source>
</reference>
<sequence length="124" mass="13716">MAARIALLAELPEIVRNLTWDDSELARNCTTAGELFGQLSRSDGVPEISTLDLTRFAITCAPATVSLRTVTPRNIADWNLYLLFNNISPLFDVTSRVDAQCREEFCSAFKWEGNPDVTGIGVSY</sequence>
<dbReference type="Proteomes" id="UP001285441">
    <property type="component" value="Unassembled WGS sequence"/>
</dbReference>